<sequence length="197" mass="21293">MTSTALLSPVASNRLKMLGLVSTTILAGLAMTGCSALGIESKYDKTSTHEFATGTEGKEKDVVPAWVPDQATELKEIQRTTGNERILRMKYAGALPDSCIALDSAGKPTAEELASGLKTEQGVKPDDIADVVAKQYQTPLLSAEWWPTGKENQSTHLCGKWWVSQESGVLYAFSPEQQRIAEPVLAEQAAKQRAEVK</sequence>
<keyword evidence="2" id="KW-1185">Reference proteome</keyword>
<accession>A0ABS4XFP5</accession>
<proteinExistence type="predicted"/>
<dbReference type="RefSeq" id="WP_209999462.1">
    <property type="nucleotide sequence ID" value="NZ_BAAAJY010000005.1"/>
</dbReference>
<evidence type="ECO:0008006" key="3">
    <source>
        <dbReference type="Google" id="ProtNLM"/>
    </source>
</evidence>
<name>A0ABS4XFP5_9MICC</name>
<protein>
    <recommendedName>
        <fullName evidence="3">Lipoprotein</fullName>
    </recommendedName>
</protein>
<reference evidence="1 2" key="1">
    <citation type="submission" date="2021-03" db="EMBL/GenBank/DDBJ databases">
        <title>Sequencing the genomes of 1000 actinobacteria strains.</title>
        <authorList>
            <person name="Klenk H.-P."/>
        </authorList>
    </citation>
    <scope>NUCLEOTIDE SEQUENCE [LARGE SCALE GENOMIC DNA]</scope>
    <source>
        <strain evidence="1 2">DSM 15797</strain>
    </source>
</reference>
<comment type="caution">
    <text evidence="1">The sequence shown here is derived from an EMBL/GenBank/DDBJ whole genome shotgun (WGS) entry which is preliminary data.</text>
</comment>
<dbReference type="Proteomes" id="UP001296993">
    <property type="component" value="Unassembled WGS sequence"/>
</dbReference>
<evidence type="ECO:0000313" key="1">
    <source>
        <dbReference type="EMBL" id="MBP2387280.1"/>
    </source>
</evidence>
<dbReference type="EMBL" id="JAGIOF010000001">
    <property type="protein sequence ID" value="MBP2387280.1"/>
    <property type="molecule type" value="Genomic_DNA"/>
</dbReference>
<gene>
    <name evidence="1" type="ORF">JOF47_002791</name>
</gene>
<evidence type="ECO:0000313" key="2">
    <source>
        <dbReference type="Proteomes" id="UP001296993"/>
    </source>
</evidence>
<organism evidence="1 2">
    <name type="scientific">Paeniglutamicibacter kerguelensis</name>
    <dbReference type="NCBI Taxonomy" id="254788"/>
    <lineage>
        <taxon>Bacteria</taxon>
        <taxon>Bacillati</taxon>
        <taxon>Actinomycetota</taxon>
        <taxon>Actinomycetes</taxon>
        <taxon>Micrococcales</taxon>
        <taxon>Micrococcaceae</taxon>
        <taxon>Paeniglutamicibacter</taxon>
    </lineage>
</organism>